<dbReference type="Gene3D" id="2.60.40.10">
    <property type="entry name" value="Immunoglobulins"/>
    <property type="match status" value="1"/>
</dbReference>
<evidence type="ECO:0000313" key="6">
    <source>
        <dbReference type="Proteomes" id="UP000326062"/>
    </source>
</evidence>
<keyword evidence="2" id="KW-0391">Immunity</keyword>
<dbReference type="GO" id="GO:0002376">
    <property type="term" value="P:immune system process"/>
    <property type="evidence" value="ECO:0007669"/>
    <property type="project" value="UniProtKB-KW"/>
</dbReference>
<evidence type="ECO:0000256" key="3">
    <source>
        <dbReference type="SAM" id="SignalP"/>
    </source>
</evidence>
<dbReference type="InterPro" id="IPR050413">
    <property type="entry name" value="TCR_beta_variable"/>
</dbReference>
<dbReference type="Pfam" id="PF07686">
    <property type="entry name" value="V-set"/>
    <property type="match status" value="1"/>
</dbReference>
<comment type="caution">
    <text evidence="5">The sequence shown here is derived from an EMBL/GenBank/DDBJ whole genome shotgun (WGS) entry which is preliminary data.</text>
</comment>
<evidence type="ECO:0000256" key="2">
    <source>
        <dbReference type="ARBA" id="ARBA00022859"/>
    </source>
</evidence>
<dbReference type="AlphaFoldDB" id="A0A5N3XRU6"/>
<dbReference type="InterPro" id="IPR013783">
    <property type="entry name" value="Ig-like_fold"/>
</dbReference>
<dbReference type="InterPro" id="IPR036179">
    <property type="entry name" value="Ig-like_dom_sf"/>
</dbReference>
<keyword evidence="1 3" id="KW-0732">Signal</keyword>
<evidence type="ECO:0000256" key="1">
    <source>
        <dbReference type="ARBA" id="ARBA00022729"/>
    </source>
</evidence>
<evidence type="ECO:0000259" key="4">
    <source>
        <dbReference type="PROSITE" id="PS50835"/>
    </source>
</evidence>
<dbReference type="GO" id="GO:0007166">
    <property type="term" value="P:cell surface receptor signaling pathway"/>
    <property type="evidence" value="ECO:0007669"/>
    <property type="project" value="TreeGrafter"/>
</dbReference>
<dbReference type="InterPro" id="IPR013106">
    <property type="entry name" value="Ig_V-set"/>
</dbReference>
<dbReference type="PROSITE" id="PS50835">
    <property type="entry name" value="IG_LIKE"/>
    <property type="match status" value="1"/>
</dbReference>
<feature type="signal peptide" evidence="3">
    <location>
        <begin position="1"/>
        <end position="18"/>
    </location>
</feature>
<proteinExistence type="predicted"/>
<gene>
    <name evidence="5" type="ORF">FD755_012466</name>
</gene>
<dbReference type="Proteomes" id="UP000326062">
    <property type="component" value="Chromosome 6"/>
</dbReference>
<dbReference type="PANTHER" id="PTHR23268:SF46">
    <property type="entry name" value="IMMUNOGLOBULIN V-SET DOMAIN-CONTAINING PROTEIN"/>
    <property type="match status" value="1"/>
</dbReference>
<dbReference type="EMBL" id="VCEB01000006">
    <property type="protein sequence ID" value="KAB0375823.1"/>
    <property type="molecule type" value="Genomic_DNA"/>
</dbReference>
<dbReference type="InterPro" id="IPR007110">
    <property type="entry name" value="Ig-like_dom"/>
</dbReference>
<accession>A0A5N3XRU6</accession>
<name>A0A5N3XRU6_MUNRE</name>
<keyword evidence="6" id="KW-1185">Reference proteome</keyword>
<reference evidence="5 6" key="1">
    <citation type="submission" date="2019-06" db="EMBL/GenBank/DDBJ databases">
        <title>Discovery of a novel chromosome fission-fusion reversal in muntjac.</title>
        <authorList>
            <person name="Mudd A.B."/>
            <person name="Bredeson J.V."/>
            <person name="Baum R."/>
            <person name="Hockemeyer D."/>
            <person name="Rokhsar D.S."/>
        </authorList>
    </citation>
    <scope>NUCLEOTIDE SEQUENCE [LARGE SCALE GENOMIC DNA]</scope>
    <source>
        <strain evidence="5">UCam_UCB_Mr</strain>
        <tissue evidence="5">Fibroblast cell line</tissue>
    </source>
</reference>
<sequence length="124" mass="14094">MCFSLLCCVTFFFWGAGSMDTGVIQSPGHLVKGKDQKAKMDCVPIKGHIHVYWYRKKLEEPFEFLVYLQNQDTVEDTEVFKQRFFAECPQNSRCSLEIKSTEAADSALYFCASSQSTVQHVSSS</sequence>
<dbReference type="SUPFAM" id="SSF48726">
    <property type="entry name" value="Immunoglobulin"/>
    <property type="match status" value="1"/>
</dbReference>
<feature type="domain" description="Ig-like" evidence="4">
    <location>
        <begin position="1"/>
        <end position="122"/>
    </location>
</feature>
<dbReference type="PANTHER" id="PTHR23268">
    <property type="entry name" value="T-CELL RECEPTOR BETA CHAIN"/>
    <property type="match status" value="1"/>
</dbReference>
<evidence type="ECO:0000313" key="5">
    <source>
        <dbReference type="EMBL" id="KAB0375823.1"/>
    </source>
</evidence>
<organism evidence="5 6">
    <name type="scientific">Muntiacus reevesi</name>
    <name type="common">Reeves' muntjac</name>
    <name type="synonym">Cervus reevesi</name>
    <dbReference type="NCBI Taxonomy" id="9886"/>
    <lineage>
        <taxon>Eukaryota</taxon>
        <taxon>Metazoa</taxon>
        <taxon>Chordata</taxon>
        <taxon>Craniata</taxon>
        <taxon>Vertebrata</taxon>
        <taxon>Euteleostomi</taxon>
        <taxon>Mammalia</taxon>
        <taxon>Eutheria</taxon>
        <taxon>Laurasiatheria</taxon>
        <taxon>Artiodactyla</taxon>
        <taxon>Ruminantia</taxon>
        <taxon>Pecora</taxon>
        <taxon>Cervidae</taxon>
        <taxon>Muntiacinae</taxon>
        <taxon>Muntiacus</taxon>
    </lineage>
</organism>
<protein>
    <recommendedName>
        <fullName evidence="4">Ig-like domain-containing protein</fullName>
    </recommendedName>
</protein>
<feature type="chain" id="PRO_5024300320" description="Ig-like domain-containing protein" evidence="3">
    <location>
        <begin position="19"/>
        <end position="124"/>
    </location>
</feature>
<dbReference type="GO" id="GO:0005886">
    <property type="term" value="C:plasma membrane"/>
    <property type="evidence" value="ECO:0007669"/>
    <property type="project" value="TreeGrafter"/>
</dbReference>